<dbReference type="RefSeq" id="WP_193930367.1">
    <property type="nucleotide sequence ID" value="NZ_JADEYC010000045.1"/>
</dbReference>
<feature type="transmembrane region" description="Helical" evidence="10">
    <location>
        <begin position="65"/>
        <end position="86"/>
    </location>
</feature>
<evidence type="ECO:0000313" key="12">
    <source>
        <dbReference type="EMBL" id="MBE9376547.1"/>
    </source>
</evidence>
<feature type="transmembrane region" description="Helical" evidence="10">
    <location>
        <begin position="93"/>
        <end position="113"/>
    </location>
</feature>
<feature type="transmembrane region" description="Helical" evidence="10">
    <location>
        <begin position="352"/>
        <end position="381"/>
    </location>
</feature>
<dbReference type="Proteomes" id="UP000598360">
    <property type="component" value="Unassembled WGS sequence"/>
</dbReference>
<dbReference type="GO" id="GO:0005886">
    <property type="term" value="C:plasma membrane"/>
    <property type="evidence" value="ECO:0007669"/>
    <property type="project" value="UniProtKB-SubCell"/>
</dbReference>
<evidence type="ECO:0000313" key="13">
    <source>
        <dbReference type="Proteomes" id="UP000598360"/>
    </source>
</evidence>
<evidence type="ECO:0000259" key="11">
    <source>
        <dbReference type="PROSITE" id="PS50850"/>
    </source>
</evidence>
<evidence type="ECO:0000256" key="3">
    <source>
        <dbReference type="ARBA" id="ARBA00022448"/>
    </source>
</evidence>
<evidence type="ECO:0000256" key="6">
    <source>
        <dbReference type="ARBA" id="ARBA00022692"/>
    </source>
</evidence>
<dbReference type="AlphaFoldDB" id="A0A929BB03"/>
<keyword evidence="8 10" id="KW-0472">Membrane</keyword>
<evidence type="ECO:0000256" key="4">
    <source>
        <dbReference type="ARBA" id="ARBA00022475"/>
    </source>
</evidence>
<dbReference type="PROSITE" id="PS00216">
    <property type="entry name" value="SUGAR_TRANSPORT_1"/>
    <property type="match status" value="2"/>
</dbReference>
<dbReference type="InterPro" id="IPR003663">
    <property type="entry name" value="Sugar/inositol_transpt"/>
</dbReference>
<dbReference type="GO" id="GO:0022857">
    <property type="term" value="F:transmembrane transporter activity"/>
    <property type="evidence" value="ECO:0007669"/>
    <property type="project" value="InterPro"/>
</dbReference>
<evidence type="ECO:0000256" key="1">
    <source>
        <dbReference type="ARBA" id="ARBA00004651"/>
    </source>
</evidence>
<feature type="transmembrane region" description="Helical" evidence="10">
    <location>
        <begin position="152"/>
        <end position="174"/>
    </location>
</feature>
<dbReference type="FunFam" id="1.20.1250.20:FF:000218">
    <property type="entry name" value="facilitated trehalose transporter Tret1"/>
    <property type="match status" value="1"/>
</dbReference>
<feature type="transmembrane region" description="Helical" evidence="10">
    <location>
        <begin position="402"/>
        <end position="420"/>
    </location>
</feature>
<feature type="transmembrane region" description="Helical" evidence="10">
    <location>
        <begin position="24"/>
        <end position="53"/>
    </location>
</feature>
<dbReference type="SUPFAM" id="SSF103473">
    <property type="entry name" value="MFS general substrate transporter"/>
    <property type="match status" value="1"/>
</dbReference>
<dbReference type="InterPro" id="IPR005829">
    <property type="entry name" value="Sugar_transporter_CS"/>
</dbReference>
<dbReference type="PRINTS" id="PR00171">
    <property type="entry name" value="SUGRTRNSPORT"/>
</dbReference>
<dbReference type="PROSITE" id="PS50850">
    <property type="entry name" value="MFS"/>
    <property type="match status" value="1"/>
</dbReference>
<organism evidence="12 13">
    <name type="scientific">Saccharopolyspora montiporae</name>
    <dbReference type="NCBI Taxonomy" id="2781240"/>
    <lineage>
        <taxon>Bacteria</taxon>
        <taxon>Bacillati</taxon>
        <taxon>Actinomycetota</taxon>
        <taxon>Actinomycetes</taxon>
        <taxon>Pseudonocardiales</taxon>
        <taxon>Pseudonocardiaceae</taxon>
        <taxon>Saccharopolyspora</taxon>
    </lineage>
</organism>
<dbReference type="InterPro" id="IPR005828">
    <property type="entry name" value="MFS_sugar_transport-like"/>
</dbReference>
<accession>A0A929BB03</accession>
<evidence type="ECO:0000256" key="2">
    <source>
        <dbReference type="ARBA" id="ARBA00010992"/>
    </source>
</evidence>
<feature type="transmembrane region" description="Helical" evidence="10">
    <location>
        <begin position="180"/>
        <end position="201"/>
    </location>
</feature>
<keyword evidence="5" id="KW-0762">Sugar transport</keyword>
<evidence type="ECO:0000256" key="10">
    <source>
        <dbReference type="SAM" id="Phobius"/>
    </source>
</evidence>
<feature type="transmembrane region" description="Helical" evidence="10">
    <location>
        <begin position="426"/>
        <end position="444"/>
    </location>
</feature>
<feature type="transmembrane region" description="Helical" evidence="10">
    <location>
        <begin position="119"/>
        <end position="140"/>
    </location>
</feature>
<dbReference type="Pfam" id="PF00083">
    <property type="entry name" value="Sugar_tr"/>
    <property type="match status" value="1"/>
</dbReference>
<evidence type="ECO:0000256" key="5">
    <source>
        <dbReference type="ARBA" id="ARBA00022597"/>
    </source>
</evidence>
<dbReference type="Gene3D" id="1.20.1250.20">
    <property type="entry name" value="MFS general substrate transporter like domains"/>
    <property type="match status" value="1"/>
</dbReference>
<reference evidence="12" key="1">
    <citation type="submission" date="2020-10" db="EMBL/GenBank/DDBJ databases">
        <title>Diversity and distribution of actinomycetes associated with coral in the coast of Hainan.</title>
        <authorList>
            <person name="Li F."/>
        </authorList>
    </citation>
    <scope>NUCLEOTIDE SEQUENCE</scope>
    <source>
        <strain evidence="12">HNM0983</strain>
    </source>
</reference>
<keyword evidence="7 10" id="KW-1133">Transmembrane helix</keyword>
<keyword evidence="3 9" id="KW-0813">Transport</keyword>
<name>A0A929BB03_9PSEU</name>
<comment type="similarity">
    <text evidence="2 9">Belongs to the major facilitator superfamily. Sugar transporter (TC 2.A.1.1) family.</text>
</comment>
<proteinExistence type="inferred from homology"/>
<comment type="caution">
    <text evidence="12">The sequence shown here is derived from an EMBL/GenBank/DDBJ whole genome shotgun (WGS) entry which is preliminary data.</text>
</comment>
<keyword evidence="4" id="KW-1003">Cell membrane</keyword>
<dbReference type="NCBIfam" id="TIGR00879">
    <property type="entry name" value="SP"/>
    <property type="match status" value="1"/>
</dbReference>
<dbReference type="InterPro" id="IPR020846">
    <property type="entry name" value="MFS_dom"/>
</dbReference>
<dbReference type="InterPro" id="IPR036259">
    <property type="entry name" value="MFS_trans_sf"/>
</dbReference>
<comment type="subcellular location">
    <subcellularLocation>
        <location evidence="1">Cell membrane</location>
        <topology evidence="1">Multi-pass membrane protein</topology>
    </subcellularLocation>
</comment>
<feature type="transmembrane region" description="Helical" evidence="10">
    <location>
        <begin position="326"/>
        <end position="346"/>
    </location>
</feature>
<dbReference type="PANTHER" id="PTHR48020">
    <property type="entry name" value="PROTON MYO-INOSITOL COTRANSPORTER"/>
    <property type="match status" value="1"/>
</dbReference>
<dbReference type="EMBL" id="JADEYC010000045">
    <property type="protein sequence ID" value="MBE9376547.1"/>
    <property type="molecule type" value="Genomic_DNA"/>
</dbReference>
<feature type="transmembrane region" description="Helical" evidence="10">
    <location>
        <begin position="295"/>
        <end position="319"/>
    </location>
</feature>
<dbReference type="PANTHER" id="PTHR48020:SF12">
    <property type="entry name" value="PROTON MYO-INOSITOL COTRANSPORTER"/>
    <property type="match status" value="1"/>
</dbReference>
<dbReference type="InterPro" id="IPR050814">
    <property type="entry name" value="Myo-inositol_Transporter"/>
</dbReference>
<protein>
    <submittedName>
        <fullName evidence="12">Sugar porter family MFS transporter</fullName>
    </submittedName>
</protein>
<sequence length="470" mass="49418">MTGGTASEQDNDTGGAQPRNGTALVVGASIIAAFGGLLFGYDTGVISAALLYIQPEFGLGDMMQQIVVSSILIGAVVGVIIGGPLADRLGRRNTLLGVTVLFTVATLGCALTPSTGLLVLSRGFLGVAIGISSLVVPSYIAEMSPPHRRGTLVSLHQFMVTVGILASYIVGYALSSAGSWRWMLGVATVPAVLMFFGLLGLPESPRWLLTHGRPEQARAVLARTRPADHVDAELAEIREAVQTEGRITYRDLLGPRYRRWISVGVAAAGSSQVVGVNAVIYYAPTILKNVGFGDTGAILASVGIGSLNVLFTIFALVFIDRLGRRPLILGGTAVVIGALILIGFLFTQPVQGTVAVLLILALVVYQSAFACSLGIAIWLVNSEIFPSSVRGKAGSFGIVTHWGLDLLVSISVLTLIDLFGGASGVFWLYAVLGACGLVYLYRWLPETKGRTLEQIESDLTARSAKHTHAG</sequence>
<feature type="domain" description="Major facilitator superfamily (MFS) profile" evidence="11">
    <location>
        <begin position="28"/>
        <end position="448"/>
    </location>
</feature>
<keyword evidence="13" id="KW-1185">Reference proteome</keyword>
<feature type="transmembrane region" description="Helical" evidence="10">
    <location>
        <begin position="260"/>
        <end position="283"/>
    </location>
</feature>
<dbReference type="PROSITE" id="PS00217">
    <property type="entry name" value="SUGAR_TRANSPORT_2"/>
    <property type="match status" value="1"/>
</dbReference>
<keyword evidence="6 10" id="KW-0812">Transmembrane</keyword>
<evidence type="ECO:0000256" key="8">
    <source>
        <dbReference type="ARBA" id="ARBA00023136"/>
    </source>
</evidence>
<evidence type="ECO:0000256" key="9">
    <source>
        <dbReference type="RuleBase" id="RU003346"/>
    </source>
</evidence>
<gene>
    <name evidence="12" type="ORF">IQ251_19020</name>
</gene>
<evidence type="ECO:0000256" key="7">
    <source>
        <dbReference type="ARBA" id="ARBA00022989"/>
    </source>
</evidence>